<reference evidence="2" key="1">
    <citation type="submission" date="2017-09" db="EMBL/GenBank/DDBJ databases">
        <title>Depth-based differentiation of microbial function through sediment-hosted aquifers and enrichment of novel symbionts in the deep terrestrial subsurface.</title>
        <authorList>
            <person name="Probst A.J."/>
            <person name="Ladd B."/>
            <person name="Jarett J.K."/>
            <person name="Geller-Mcgrath D.E."/>
            <person name="Sieber C.M.K."/>
            <person name="Emerson J.B."/>
            <person name="Anantharaman K."/>
            <person name="Thomas B.C."/>
            <person name="Malmstrom R."/>
            <person name="Stieglmeier M."/>
            <person name="Klingl A."/>
            <person name="Woyke T."/>
            <person name="Ryan C.M."/>
            <person name="Banfield J.F."/>
        </authorList>
    </citation>
    <scope>NUCLEOTIDE SEQUENCE [LARGE SCALE GENOMIC DNA]</scope>
</reference>
<name>A0A2M7SDZ8_9BACT</name>
<dbReference type="PANTHER" id="PTHR42754:SF1">
    <property type="entry name" value="LIPOPROTEIN"/>
    <property type="match status" value="1"/>
</dbReference>
<feature type="non-terminal residue" evidence="1">
    <location>
        <position position="139"/>
    </location>
</feature>
<evidence type="ECO:0000313" key="2">
    <source>
        <dbReference type="Proteomes" id="UP000229307"/>
    </source>
</evidence>
<dbReference type="AlphaFoldDB" id="A0A2M7SDZ8"/>
<dbReference type="SUPFAM" id="SSF101898">
    <property type="entry name" value="NHL repeat"/>
    <property type="match status" value="1"/>
</dbReference>
<proteinExistence type="predicted"/>
<dbReference type="EMBL" id="PFMR01000086">
    <property type="protein sequence ID" value="PIZ17742.1"/>
    <property type="molecule type" value="Genomic_DNA"/>
</dbReference>
<sequence>MTIKYDSNGNTVWQKRYDNGKNDYGRSITVDGSGNVYVTGSSSKTPSILSDYLTIKYDSNGETLWLKRYDYLDNDHGYCVTVDGSGCVYVTGDSFNPDPFPGDYDFLTIKYNAGGNQIWQKRYDGGDYDGGRGIAVDSS</sequence>
<organism evidence="1 2">
    <name type="scientific">Candidatus Desantisbacteria bacterium CG_4_10_14_0_8_um_filter_48_22</name>
    <dbReference type="NCBI Taxonomy" id="1974543"/>
    <lineage>
        <taxon>Bacteria</taxon>
        <taxon>Candidatus Desantisiibacteriota</taxon>
    </lineage>
</organism>
<dbReference type="Proteomes" id="UP000229307">
    <property type="component" value="Unassembled WGS sequence"/>
</dbReference>
<gene>
    <name evidence="1" type="ORF">COY52_02745</name>
</gene>
<dbReference type="Gene3D" id="2.120.10.30">
    <property type="entry name" value="TolB, C-terminal domain"/>
    <property type="match status" value="1"/>
</dbReference>
<dbReference type="PANTHER" id="PTHR42754">
    <property type="entry name" value="ENDOGLUCANASE"/>
    <property type="match status" value="1"/>
</dbReference>
<accession>A0A2M7SDZ8</accession>
<dbReference type="InterPro" id="IPR011042">
    <property type="entry name" value="6-blade_b-propeller_TolB-like"/>
</dbReference>
<evidence type="ECO:0008006" key="3">
    <source>
        <dbReference type="Google" id="ProtNLM"/>
    </source>
</evidence>
<evidence type="ECO:0000313" key="1">
    <source>
        <dbReference type="EMBL" id="PIZ17742.1"/>
    </source>
</evidence>
<protein>
    <recommendedName>
        <fullName evidence="3">Bulb-type lectin domain-containing protein</fullName>
    </recommendedName>
</protein>
<dbReference type="InterPro" id="IPR010620">
    <property type="entry name" value="SBBP_repeat"/>
</dbReference>
<comment type="caution">
    <text evidence="1">The sequence shown here is derived from an EMBL/GenBank/DDBJ whole genome shotgun (WGS) entry which is preliminary data.</text>
</comment>
<dbReference type="Pfam" id="PF06739">
    <property type="entry name" value="SBBP"/>
    <property type="match status" value="1"/>
</dbReference>